<dbReference type="Gene3D" id="1.10.10.60">
    <property type="entry name" value="Homeodomain-like"/>
    <property type="match status" value="1"/>
</dbReference>
<dbReference type="EMBL" id="VOIH02000002">
    <property type="protein sequence ID" value="KAF3454508.1"/>
    <property type="molecule type" value="Genomic_DNA"/>
</dbReference>
<dbReference type="AlphaFoldDB" id="A0A8K0MQS4"/>
<feature type="region of interest" description="Disordered" evidence="5">
    <location>
        <begin position="743"/>
        <end position="779"/>
    </location>
</feature>
<evidence type="ECO:0000313" key="9">
    <source>
        <dbReference type="Proteomes" id="UP000796880"/>
    </source>
</evidence>
<keyword evidence="4" id="KW-0539">Nucleus</keyword>
<dbReference type="InterPro" id="IPR009057">
    <property type="entry name" value="Homeodomain-like_sf"/>
</dbReference>
<comment type="caution">
    <text evidence="8">The sequence shown here is derived from an EMBL/GenBank/DDBJ whole genome shotgun (WGS) entry which is preliminary data.</text>
</comment>
<keyword evidence="3" id="KW-0804">Transcription</keyword>
<dbReference type="GO" id="GO:0005634">
    <property type="term" value="C:nucleus"/>
    <property type="evidence" value="ECO:0007669"/>
    <property type="project" value="UniProtKB-SubCell"/>
</dbReference>
<dbReference type="Pfam" id="PF25826">
    <property type="entry name" value="DUF7952"/>
    <property type="match status" value="1"/>
</dbReference>
<evidence type="ECO:0000259" key="6">
    <source>
        <dbReference type="Pfam" id="PF24662"/>
    </source>
</evidence>
<evidence type="ECO:0000313" key="8">
    <source>
        <dbReference type="EMBL" id="KAF3454508.1"/>
    </source>
</evidence>
<evidence type="ECO:0000256" key="1">
    <source>
        <dbReference type="ARBA" id="ARBA00004123"/>
    </source>
</evidence>
<gene>
    <name evidence="8" type="ORF">FNV43_RR04956</name>
</gene>
<feature type="region of interest" description="Disordered" evidence="5">
    <location>
        <begin position="901"/>
        <end position="939"/>
    </location>
</feature>
<evidence type="ECO:0000256" key="2">
    <source>
        <dbReference type="ARBA" id="ARBA00023015"/>
    </source>
</evidence>
<organism evidence="8 9">
    <name type="scientific">Rhamnella rubrinervis</name>
    <dbReference type="NCBI Taxonomy" id="2594499"/>
    <lineage>
        <taxon>Eukaryota</taxon>
        <taxon>Viridiplantae</taxon>
        <taxon>Streptophyta</taxon>
        <taxon>Embryophyta</taxon>
        <taxon>Tracheophyta</taxon>
        <taxon>Spermatophyta</taxon>
        <taxon>Magnoliopsida</taxon>
        <taxon>eudicotyledons</taxon>
        <taxon>Gunneridae</taxon>
        <taxon>Pentapetalae</taxon>
        <taxon>rosids</taxon>
        <taxon>fabids</taxon>
        <taxon>Rosales</taxon>
        <taxon>Rhamnaceae</taxon>
        <taxon>rhamnoid group</taxon>
        <taxon>Rhamneae</taxon>
        <taxon>Rhamnella</taxon>
    </lineage>
</organism>
<dbReference type="PANTHER" id="PTHR13859">
    <property type="entry name" value="ATROPHIN-RELATED"/>
    <property type="match status" value="1"/>
</dbReference>
<dbReference type="InterPro" id="IPR057712">
    <property type="entry name" value="DUF7952"/>
</dbReference>
<dbReference type="SUPFAM" id="SSF46689">
    <property type="entry name" value="Homeodomain-like"/>
    <property type="match status" value="1"/>
</dbReference>
<dbReference type="OrthoDB" id="6147534at2759"/>
<feature type="domain" description="DUF7650" evidence="6">
    <location>
        <begin position="354"/>
        <end position="441"/>
    </location>
</feature>
<comment type="subcellular location">
    <subcellularLocation>
        <location evidence="1">Nucleus</location>
    </subcellularLocation>
</comment>
<keyword evidence="9" id="KW-1185">Reference proteome</keyword>
<sequence length="977" mass="109368">MEVETVQLDCNNNCIKETSIEHLFSPGSSEINNIFGDPLVNPRIGDKYQAEIPSIITEAEHLNLLTNPTYSEIFDVSHPFLMGLPIPVMWIHEVSNNKDEGLVSRNIPDDAVNASEFVDTSNGKKNYTKLKKKSSELDAEPFPFGMDHGGESGPENLKTVLTGEMNFNRLQSKRGYPVPGFSSGSWSDAEVDIFLLGLYIFGKNFFQIRRFMEIKDMGKILSLYYGKFYRSDAYQRWSDSVKTKRKKCVTGRKIFTGWRQQELLSRLFPRVTEEVQNTLLEAYKSFSEGTTSLEEYVSSLKSSVGVYLLVEAVGIGKGKKDLTGFSLEPAKINHEIPVCPKLPTGQACSSLTSDDIVKFLTGGFRLSKARSNDIFWEAVWPRLLAKGWHSEQPKNQGYISAKHSLVFLMPGIKKFSKTKLVKGDHYFNSVTDVLNKVASEPNLIELDSDEYPVGSRNEQDALVPEVMSDQDDLSDRERPCYLKPRVLTGGLSHAKFTIVDTSLVYGGKSSSIRELRDSPVDFKSTSKQTSYSRKIEEDTSEDELIEHETYEKLFHLEKAKHHKRTYNDDDSDRMRFTVVDTSLLHGGKSSKLRELRNLPTTVQNASELTDRLRKTEGNPLENSVGGHGPDFIDVPLSGKRKIYKANRHKDTCDGGATNQMLMENKSDNANKRVETLQESSTMMADEKHSEKTILQQFSRRAKSGHSSYIGPLLKRRRLTACVKAETSHVTENCSQGLESKRRQFPGRMTSPDASKIVISSRPQEERSSNTTVAEEVPEEERSLGILGGNCFGVPTSQVINEKHQTQASCNLNLAEGLLDSGNRELLIMEVEGSESINIDSSCFPSIGKEKLVPGTLKTTAGVSTSEQHMNHRRQSTRNRPLTIRALESLANGFLNVQRRQKNKEVRKRGNPFSTPSRKARSRVKVASGHGNAVTGTLTPKEDKGVNVACSVNTEMVSKTLDKTEEKWLGDFQSFLSS</sequence>
<dbReference type="Proteomes" id="UP000796880">
    <property type="component" value="Unassembled WGS sequence"/>
</dbReference>
<evidence type="ECO:0000256" key="5">
    <source>
        <dbReference type="SAM" id="MobiDB-lite"/>
    </source>
</evidence>
<feature type="domain" description="DUF7952" evidence="7">
    <location>
        <begin position="186"/>
        <end position="316"/>
    </location>
</feature>
<reference evidence="8" key="1">
    <citation type="submission" date="2020-03" db="EMBL/GenBank/DDBJ databases">
        <title>A high-quality chromosome-level genome assembly of a woody plant with both climbing and erect habits, Rhamnella rubrinervis.</title>
        <authorList>
            <person name="Lu Z."/>
            <person name="Yang Y."/>
            <person name="Zhu X."/>
            <person name="Sun Y."/>
        </authorList>
    </citation>
    <scope>NUCLEOTIDE SEQUENCE</scope>
    <source>
        <strain evidence="8">BYM</strain>
        <tissue evidence="8">Leaf</tissue>
    </source>
</reference>
<accession>A0A8K0MQS4</accession>
<evidence type="ECO:0000256" key="4">
    <source>
        <dbReference type="ARBA" id="ARBA00023242"/>
    </source>
</evidence>
<dbReference type="GO" id="GO:0003714">
    <property type="term" value="F:transcription corepressor activity"/>
    <property type="evidence" value="ECO:0007669"/>
    <property type="project" value="TreeGrafter"/>
</dbReference>
<evidence type="ECO:0000256" key="3">
    <source>
        <dbReference type="ARBA" id="ARBA00023163"/>
    </source>
</evidence>
<proteinExistence type="predicted"/>
<name>A0A8K0MQS4_9ROSA</name>
<dbReference type="PANTHER" id="PTHR13859:SF31">
    <property type="entry name" value="ELM2 DOMAIN-CONTAINING PROTEIN"/>
    <property type="match status" value="1"/>
</dbReference>
<keyword evidence="2" id="KW-0805">Transcription regulation</keyword>
<dbReference type="InterPro" id="IPR056067">
    <property type="entry name" value="DUF7650"/>
</dbReference>
<evidence type="ECO:0000259" key="7">
    <source>
        <dbReference type="Pfam" id="PF25826"/>
    </source>
</evidence>
<dbReference type="Pfam" id="PF24662">
    <property type="entry name" value="DUF7650"/>
    <property type="match status" value="1"/>
</dbReference>
<evidence type="ECO:0008006" key="10">
    <source>
        <dbReference type="Google" id="ProtNLM"/>
    </source>
</evidence>
<protein>
    <recommendedName>
        <fullName evidence="10">SANT domain-containing protein</fullName>
    </recommendedName>
</protein>